<dbReference type="Pfam" id="PF13419">
    <property type="entry name" value="HAD_2"/>
    <property type="match status" value="1"/>
</dbReference>
<organism evidence="1 2">
    <name type="scientific">Caloramator proteoclasticus DSM 10124</name>
    <dbReference type="NCBI Taxonomy" id="1121262"/>
    <lineage>
        <taxon>Bacteria</taxon>
        <taxon>Bacillati</taxon>
        <taxon>Bacillota</taxon>
        <taxon>Clostridia</taxon>
        <taxon>Eubacteriales</taxon>
        <taxon>Clostridiaceae</taxon>
        <taxon>Caloramator</taxon>
    </lineage>
</organism>
<evidence type="ECO:0000313" key="1">
    <source>
        <dbReference type="EMBL" id="SHE64700.1"/>
    </source>
</evidence>
<dbReference type="InterPro" id="IPR023214">
    <property type="entry name" value="HAD_sf"/>
</dbReference>
<protein>
    <submittedName>
        <fullName evidence="1">Haloacid dehalogenase superfamily, subfamily IA, variant 3 with third motif having DD or ED</fullName>
    </submittedName>
</protein>
<gene>
    <name evidence="1" type="ORF">SAMN02746091_00829</name>
</gene>
<dbReference type="SFLD" id="SFLDG01135">
    <property type="entry name" value="C1.5.6:_HAD__Beta-PGM__Phospha"/>
    <property type="match status" value="1"/>
</dbReference>
<dbReference type="PRINTS" id="PR00413">
    <property type="entry name" value="HADHALOGNASE"/>
</dbReference>
<dbReference type="GO" id="GO:0016791">
    <property type="term" value="F:phosphatase activity"/>
    <property type="evidence" value="ECO:0007669"/>
    <property type="project" value="TreeGrafter"/>
</dbReference>
<dbReference type="InterPro" id="IPR041492">
    <property type="entry name" value="HAD_2"/>
</dbReference>
<dbReference type="PANTHER" id="PTHR18901">
    <property type="entry name" value="2-DEOXYGLUCOSE-6-PHOSPHATE PHOSPHATASE 2"/>
    <property type="match status" value="1"/>
</dbReference>
<dbReference type="InterPro" id="IPR036412">
    <property type="entry name" value="HAD-like_sf"/>
</dbReference>
<dbReference type="Gene3D" id="1.10.150.240">
    <property type="entry name" value="Putative phosphatase, domain 2"/>
    <property type="match status" value="1"/>
</dbReference>
<proteinExistence type="predicted"/>
<dbReference type="AlphaFoldDB" id="A0A1M4V726"/>
<dbReference type="PANTHER" id="PTHR18901:SF38">
    <property type="entry name" value="PSEUDOURIDINE-5'-PHOSPHATASE"/>
    <property type="match status" value="1"/>
</dbReference>
<dbReference type="EMBL" id="FQVG01000010">
    <property type="protein sequence ID" value="SHE64700.1"/>
    <property type="molecule type" value="Genomic_DNA"/>
</dbReference>
<reference evidence="2" key="1">
    <citation type="submission" date="2016-11" db="EMBL/GenBank/DDBJ databases">
        <authorList>
            <person name="Varghese N."/>
            <person name="Submissions S."/>
        </authorList>
    </citation>
    <scope>NUCLEOTIDE SEQUENCE [LARGE SCALE GENOMIC DNA]</scope>
    <source>
        <strain evidence="2">DSM 10124</strain>
    </source>
</reference>
<dbReference type="Proteomes" id="UP000184423">
    <property type="component" value="Unassembled WGS sequence"/>
</dbReference>
<dbReference type="SFLD" id="SFLDG01129">
    <property type="entry name" value="C1.5:_HAD__Beta-PGM__Phosphata"/>
    <property type="match status" value="1"/>
</dbReference>
<dbReference type="SFLD" id="SFLDS00003">
    <property type="entry name" value="Haloacid_Dehalogenase"/>
    <property type="match status" value="1"/>
</dbReference>
<dbReference type="NCBIfam" id="TIGR01509">
    <property type="entry name" value="HAD-SF-IA-v3"/>
    <property type="match status" value="1"/>
</dbReference>
<dbReference type="InterPro" id="IPR023198">
    <property type="entry name" value="PGP-like_dom2"/>
</dbReference>
<dbReference type="Gene3D" id="3.40.50.1000">
    <property type="entry name" value="HAD superfamily/HAD-like"/>
    <property type="match status" value="1"/>
</dbReference>
<dbReference type="InterPro" id="IPR006439">
    <property type="entry name" value="HAD-SF_hydro_IA"/>
</dbReference>
<name>A0A1M4V726_9CLOT</name>
<accession>A0A1M4V726</accession>
<dbReference type="SUPFAM" id="SSF56784">
    <property type="entry name" value="HAD-like"/>
    <property type="match status" value="1"/>
</dbReference>
<sequence length="240" mass="28011">MHALYVIIDISLLRQILRGDFMLKDVKAVIFDMDGTIIDSMWVWKEVDVEFLKRRNIELPEDLQRAIEGLSFTETAVYFKERFNLKESIEEIMNEWMEMVDHYYRNIIQAKKGVHKFLKYLKENGYLIGMATSNNRQLIEAVLSRNDILQYFDEIVTTCEVPRDKSFPDVFLETAKRLNVAPQECIVFEDTVPAVRGARAAGMKVVGVYDENGTCTPDELKEITDHLIEDFEDIVEELKR</sequence>
<keyword evidence="2" id="KW-1185">Reference proteome</keyword>
<evidence type="ECO:0000313" key="2">
    <source>
        <dbReference type="Proteomes" id="UP000184423"/>
    </source>
</evidence>